<dbReference type="AlphaFoldDB" id="A0A3N4L396"/>
<evidence type="ECO:0000256" key="5">
    <source>
        <dbReference type="ARBA" id="ARBA00023163"/>
    </source>
</evidence>
<evidence type="ECO:0000256" key="6">
    <source>
        <dbReference type="ARBA" id="ARBA00023242"/>
    </source>
</evidence>
<evidence type="ECO:0000313" key="9">
    <source>
        <dbReference type="EMBL" id="RPB17374.1"/>
    </source>
</evidence>
<keyword evidence="6" id="KW-0539">Nucleus</keyword>
<feature type="region of interest" description="Disordered" evidence="7">
    <location>
        <begin position="286"/>
        <end position="321"/>
    </location>
</feature>
<feature type="compositionally biased region" description="Acidic residues" evidence="7">
    <location>
        <begin position="438"/>
        <end position="449"/>
    </location>
</feature>
<dbReference type="InterPro" id="IPR013876">
    <property type="entry name" value="TFIIH_BTF_p62_N"/>
</dbReference>
<dbReference type="InterPro" id="IPR005607">
    <property type="entry name" value="BSD_dom"/>
</dbReference>
<gene>
    <name evidence="9" type="ORF">P167DRAFT_499111</name>
</gene>
<keyword evidence="3" id="KW-0677">Repeat</keyword>
<feature type="region of interest" description="Disordered" evidence="7">
    <location>
        <begin position="559"/>
        <end position="591"/>
    </location>
</feature>
<feature type="region of interest" description="Disordered" evidence="7">
    <location>
        <begin position="349"/>
        <end position="375"/>
    </location>
</feature>
<evidence type="ECO:0000256" key="7">
    <source>
        <dbReference type="SAM" id="MobiDB-lite"/>
    </source>
</evidence>
<proteinExistence type="inferred from homology"/>
<dbReference type="CDD" id="cd13229">
    <property type="entry name" value="PH_TFIIH"/>
    <property type="match status" value="1"/>
</dbReference>
<dbReference type="InParanoid" id="A0A3N4L396"/>
<keyword evidence="10" id="KW-1185">Reference proteome</keyword>
<dbReference type="STRING" id="1392247.A0A3N4L396"/>
<reference evidence="9 10" key="1">
    <citation type="journal article" date="2018" name="Nat. Ecol. Evol.">
        <title>Pezizomycetes genomes reveal the molecular basis of ectomycorrhizal truffle lifestyle.</title>
        <authorList>
            <person name="Murat C."/>
            <person name="Payen T."/>
            <person name="Noel B."/>
            <person name="Kuo A."/>
            <person name="Morin E."/>
            <person name="Chen J."/>
            <person name="Kohler A."/>
            <person name="Krizsan K."/>
            <person name="Balestrini R."/>
            <person name="Da Silva C."/>
            <person name="Montanini B."/>
            <person name="Hainaut M."/>
            <person name="Levati E."/>
            <person name="Barry K.W."/>
            <person name="Belfiori B."/>
            <person name="Cichocki N."/>
            <person name="Clum A."/>
            <person name="Dockter R.B."/>
            <person name="Fauchery L."/>
            <person name="Guy J."/>
            <person name="Iotti M."/>
            <person name="Le Tacon F."/>
            <person name="Lindquist E.A."/>
            <person name="Lipzen A."/>
            <person name="Malagnac F."/>
            <person name="Mello A."/>
            <person name="Molinier V."/>
            <person name="Miyauchi S."/>
            <person name="Poulain J."/>
            <person name="Riccioni C."/>
            <person name="Rubini A."/>
            <person name="Sitrit Y."/>
            <person name="Splivallo R."/>
            <person name="Traeger S."/>
            <person name="Wang M."/>
            <person name="Zifcakova L."/>
            <person name="Wipf D."/>
            <person name="Zambonelli A."/>
            <person name="Paolocci F."/>
            <person name="Nowrousian M."/>
            <person name="Ottonello S."/>
            <person name="Baldrian P."/>
            <person name="Spatafora J.W."/>
            <person name="Henrissat B."/>
            <person name="Nagy L.G."/>
            <person name="Aury J.M."/>
            <person name="Wincker P."/>
            <person name="Grigoriev I.V."/>
            <person name="Bonfante P."/>
            <person name="Martin F.M."/>
        </authorList>
    </citation>
    <scope>NUCLEOTIDE SEQUENCE [LARGE SCALE GENOMIC DNA]</scope>
    <source>
        <strain evidence="9 10">CCBAS932</strain>
    </source>
</reference>
<organism evidence="9 10">
    <name type="scientific">Morchella conica CCBAS932</name>
    <dbReference type="NCBI Taxonomy" id="1392247"/>
    <lineage>
        <taxon>Eukaryota</taxon>
        <taxon>Fungi</taxon>
        <taxon>Dikarya</taxon>
        <taxon>Ascomycota</taxon>
        <taxon>Pezizomycotina</taxon>
        <taxon>Pezizomycetes</taxon>
        <taxon>Pezizales</taxon>
        <taxon>Morchellaceae</taxon>
        <taxon>Morchella</taxon>
    </lineage>
</organism>
<keyword evidence="4" id="KW-0805">Transcription regulation</keyword>
<dbReference type="InterPro" id="IPR011993">
    <property type="entry name" value="PH-like_dom_sf"/>
</dbReference>
<feature type="region of interest" description="Disordered" evidence="7">
    <location>
        <begin position="429"/>
        <end position="468"/>
    </location>
</feature>
<dbReference type="InterPro" id="IPR035925">
    <property type="entry name" value="BSD_dom_sf"/>
</dbReference>
<accession>A0A3N4L396</accession>
<dbReference type="Proteomes" id="UP000277580">
    <property type="component" value="Unassembled WGS sequence"/>
</dbReference>
<evidence type="ECO:0000256" key="2">
    <source>
        <dbReference type="ARBA" id="ARBA00009448"/>
    </source>
</evidence>
<evidence type="ECO:0000259" key="8">
    <source>
        <dbReference type="PROSITE" id="PS50858"/>
    </source>
</evidence>
<protein>
    <recommendedName>
        <fullName evidence="8">BSD domain-containing protein</fullName>
    </recommendedName>
</protein>
<comment type="subcellular location">
    <subcellularLocation>
        <location evidence="1">Nucleus</location>
    </subcellularLocation>
</comment>
<dbReference type="SUPFAM" id="SSF140383">
    <property type="entry name" value="BSD domain-like"/>
    <property type="match status" value="1"/>
</dbReference>
<dbReference type="SMART" id="SM00751">
    <property type="entry name" value="BSD"/>
    <property type="match status" value="2"/>
</dbReference>
<evidence type="ECO:0000313" key="10">
    <source>
        <dbReference type="Proteomes" id="UP000277580"/>
    </source>
</evidence>
<dbReference type="FunCoup" id="A0A3N4L396">
    <property type="interactions" value="938"/>
</dbReference>
<evidence type="ECO:0000256" key="1">
    <source>
        <dbReference type="ARBA" id="ARBA00004123"/>
    </source>
</evidence>
<evidence type="ECO:0000256" key="4">
    <source>
        <dbReference type="ARBA" id="ARBA00023015"/>
    </source>
</evidence>
<feature type="compositionally biased region" description="Polar residues" evidence="7">
    <location>
        <begin position="305"/>
        <end position="314"/>
    </location>
</feature>
<feature type="compositionally biased region" description="Low complexity" evidence="7">
    <location>
        <begin position="106"/>
        <end position="128"/>
    </location>
</feature>
<feature type="domain" description="BSD" evidence="8">
    <location>
        <begin position="213"/>
        <end position="259"/>
    </location>
</feature>
<feature type="region of interest" description="Disordered" evidence="7">
    <location>
        <begin position="99"/>
        <end position="137"/>
    </location>
</feature>
<feature type="non-terminal residue" evidence="9">
    <location>
        <position position="622"/>
    </location>
</feature>
<sequence length="622" mass="67706">MATVKGSASYKKKDGALLVLKDSVTWTPAAPPGAPPSLTIPTSTITNLQATPATTAKVMIKVFAKTTPDKDPEQYVFTFTSPPPTARTEADAVKEALTTRIQDSKSTSGPATPSAAGASASSSSTSTTLPDPSDWSKSRLENDMALQQSLLKSNADLSKTFSEAVLSSAVTATQFWSTRTHLLRAHAIEREQRRGPYNVLATIKPKTEDGVGKISISQDVIRDIFDQHPLVKSVYDENVPKITDQAFWMRFFMSRLFKKLKGEKPLPTDGTDVIFDRYLHRDDEENSRKRRRIETLPRTIDLEGNEQNLSQKQGNMPDLTMRPTKVENVPIIRTLNSLSQKLVDLVAPADSDPTTTEDQDSLTIASQTLHDLRPDPTEERIILNIRDQRRFFSGSDSDAAAAASASPYATLDPSAVLSQLRGALGERPIDLESLLPNGDEDADEEEEAAGGEKGGKGKKRPRPSDAASQVIAAVQSRRAAMLDVTTSGAGSYNSSRTGGLPASVFESVTLVHATTNEFLRHFWLAFLSGDEKRAGDITKLVASLGNSKARIEAIAAMADKEREEERGRRKREAQEEYRKTGVKPKKRSMEVGGGRGVVERVLGPTVRAVEVAVGRYGSAVEE</sequence>
<dbReference type="InterPro" id="IPR027079">
    <property type="entry name" value="Tfb1/GTF2H1"/>
</dbReference>
<keyword evidence="5" id="KW-0804">Transcription</keyword>
<dbReference type="OrthoDB" id="360521at2759"/>
<feature type="domain" description="BSD" evidence="8">
    <location>
        <begin position="134"/>
        <end position="187"/>
    </location>
</feature>
<feature type="compositionally biased region" description="Basic and acidic residues" evidence="7">
    <location>
        <begin position="559"/>
        <end position="579"/>
    </location>
</feature>
<dbReference type="SUPFAM" id="SSF50729">
    <property type="entry name" value="PH domain-like"/>
    <property type="match status" value="1"/>
</dbReference>
<name>A0A3N4L396_9PEZI</name>
<dbReference type="GO" id="GO:0006289">
    <property type="term" value="P:nucleotide-excision repair"/>
    <property type="evidence" value="ECO:0007669"/>
    <property type="project" value="InterPro"/>
</dbReference>
<dbReference type="GO" id="GO:0000439">
    <property type="term" value="C:transcription factor TFIIH core complex"/>
    <property type="evidence" value="ECO:0007669"/>
    <property type="project" value="InterPro"/>
</dbReference>
<evidence type="ECO:0000256" key="3">
    <source>
        <dbReference type="ARBA" id="ARBA00022737"/>
    </source>
</evidence>
<dbReference type="Pfam" id="PF03909">
    <property type="entry name" value="BSD"/>
    <property type="match status" value="2"/>
</dbReference>
<dbReference type="PANTHER" id="PTHR12856">
    <property type="entry name" value="TRANSCRIPTION INITIATION FACTOR IIH-RELATED"/>
    <property type="match status" value="1"/>
</dbReference>
<dbReference type="GO" id="GO:0006351">
    <property type="term" value="P:DNA-templated transcription"/>
    <property type="evidence" value="ECO:0007669"/>
    <property type="project" value="InterPro"/>
</dbReference>
<comment type="similarity">
    <text evidence="2">Belongs to the TFB1 family.</text>
</comment>
<dbReference type="PROSITE" id="PS50858">
    <property type="entry name" value="BSD"/>
    <property type="match status" value="2"/>
</dbReference>
<dbReference type="EMBL" id="ML119106">
    <property type="protein sequence ID" value="RPB17374.1"/>
    <property type="molecule type" value="Genomic_DNA"/>
</dbReference>
<dbReference type="Pfam" id="PF08567">
    <property type="entry name" value="PH_TFIIH"/>
    <property type="match status" value="1"/>
</dbReference>
<dbReference type="Gene3D" id="2.30.29.30">
    <property type="entry name" value="Pleckstrin-homology domain (PH domain)/Phosphotyrosine-binding domain (PTB)"/>
    <property type="match status" value="1"/>
</dbReference>